<evidence type="ECO:0000256" key="1">
    <source>
        <dbReference type="SAM" id="Phobius"/>
    </source>
</evidence>
<proteinExistence type="predicted"/>
<dbReference type="AlphaFoldDB" id="A0AAN9PXV1"/>
<reference evidence="2 3" key="1">
    <citation type="submission" date="2024-01" db="EMBL/GenBank/DDBJ databases">
        <title>The genomes of 5 underutilized Papilionoideae crops provide insights into root nodulation and disease resistance.</title>
        <authorList>
            <person name="Yuan L."/>
        </authorList>
    </citation>
    <scope>NUCLEOTIDE SEQUENCE [LARGE SCALE GENOMIC DNA]</scope>
    <source>
        <strain evidence="2">LY-2023</strain>
        <tissue evidence="2">Leaf</tissue>
    </source>
</reference>
<evidence type="ECO:0000313" key="3">
    <source>
        <dbReference type="Proteomes" id="UP001359559"/>
    </source>
</evidence>
<comment type="caution">
    <text evidence="2">The sequence shown here is derived from an EMBL/GenBank/DDBJ whole genome shotgun (WGS) entry which is preliminary data.</text>
</comment>
<dbReference type="Proteomes" id="UP001359559">
    <property type="component" value="Unassembled WGS sequence"/>
</dbReference>
<keyword evidence="1" id="KW-0812">Transmembrane</keyword>
<evidence type="ECO:0000313" key="2">
    <source>
        <dbReference type="EMBL" id="KAK7316550.1"/>
    </source>
</evidence>
<organism evidence="2 3">
    <name type="scientific">Clitoria ternatea</name>
    <name type="common">Butterfly pea</name>
    <dbReference type="NCBI Taxonomy" id="43366"/>
    <lineage>
        <taxon>Eukaryota</taxon>
        <taxon>Viridiplantae</taxon>
        <taxon>Streptophyta</taxon>
        <taxon>Embryophyta</taxon>
        <taxon>Tracheophyta</taxon>
        <taxon>Spermatophyta</taxon>
        <taxon>Magnoliopsida</taxon>
        <taxon>eudicotyledons</taxon>
        <taxon>Gunneridae</taxon>
        <taxon>Pentapetalae</taxon>
        <taxon>rosids</taxon>
        <taxon>fabids</taxon>
        <taxon>Fabales</taxon>
        <taxon>Fabaceae</taxon>
        <taxon>Papilionoideae</taxon>
        <taxon>50 kb inversion clade</taxon>
        <taxon>NPAAA clade</taxon>
        <taxon>indigoferoid/millettioid clade</taxon>
        <taxon>Phaseoleae</taxon>
        <taxon>Clitoria</taxon>
    </lineage>
</organism>
<dbReference type="EMBL" id="JAYKXN010000001">
    <property type="protein sequence ID" value="KAK7316550.1"/>
    <property type="molecule type" value="Genomic_DNA"/>
</dbReference>
<gene>
    <name evidence="2" type="ORF">RJT34_00102</name>
</gene>
<keyword evidence="1" id="KW-0472">Membrane</keyword>
<keyword evidence="1" id="KW-1133">Transmembrane helix</keyword>
<protein>
    <submittedName>
        <fullName evidence="2">Uncharacterized protein</fullName>
    </submittedName>
</protein>
<feature type="transmembrane region" description="Helical" evidence="1">
    <location>
        <begin position="40"/>
        <end position="67"/>
    </location>
</feature>
<keyword evidence="3" id="KW-1185">Reference proteome</keyword>
<sequence length="97" mass="11476">MFIGFRLVNFLALHSNIGRVTWYYTIKRILPKLKLSSRVIVFPFISFLCLQPICCNLLLLSFCIGILHHFTHIFKLFQVNIYYSLDINLNPYHDIVI</sequence>
<name>A0AAN9PXV1_CLITE</name>
<accession>A0AAN9PXV1</accession>